<reference evidence="8" key="1">
    <citation type="journal article" date="2019" name="Int. J. Syst. Evol. Microbiol.">
        <title>The Global Catalogue of Microorganisms (GCM) 10K type strain sequencing project: providing services to taxonomists for standard genome sequencing and annotation.</title>
        <authorList>
            <consortium name="The Broad Institute Genomics Platform"/>
            <consortium name="The Broad Institute Genome Sequencing Center for Infectious Disease"/>
            <person name="Wu L."/>
            <person name="Ma J."/>
        </authorList>
    </citation>
    <scope>NUCLEOTIDE SEQUENCE [LARGE SCALE GENOMIC DNA]</scope>
    <source>
        <strain evidence="8">KCTC 52168</strain>
    </source>
</reference>
<organism evidence="7 8">
    <name type="scientific">Piscinibacterium candidicorallinum</name>
    <dbReference type="NCBI Taxonomy" id="1793872"/>
    <lineage>
        <taxon>Bacteria</taxon>
        <taxon>Pseudomonadati</taxon>
        <taxon>Pseudomonadota</taxon>
        <taxon>Betaproteobacteria</taxon>
        <taxon>Burkholderiales</taxon>
        <taxon>Piscinibacterium</taxon>
    </lineage>
</organism>
<evidence type="ECO:0000256" key="6">
    <source>
        <dbReference type="SAM" id="Phobius"/>
    </source>
</evidence>
<feature type="transmembrane region" description="Helical" evidence="6">
    <location>
        <begin position="49"/>
        <end position="69"/>
    </location>
</feature>
<dbReference type="PANTHER" id="PTHR30482:SF5">
    <property type="entry name" value="ABC TRANSPORTER PERMEASE PROTEIN"/>
    <property type="match status" value="1"/>
</dbReference>
<keyword evidence="3 6" id="KW-0812">Transmembrane</keyword>
<dbReference type="PANTHER" id="PTHR30482">
    <property type="entry name" value="HIGH-AFFINITY BRANCHED-CHAIN AMINO ACID TRANSPORT SYSTEM PERMEASE"/>
    <property type="match status" value="1"/>
</dbReference>
<feature type="transmembrane region" description="Helical" evidence="6">
    <location>
        <begin position="230"/>
        <end position="250"/>
    </location>
</feature>
<evidence type="ECO:0000256" key="2">
    <source>
        <dbReference type="ARBA" id="ARBA00022475"/>
    </source>
</evidence>
<evidence type="ECO:0000313" key="7">
    <source>
        <dbReference type="EMBL" id="MFC3148643.1"/>
    </source>
</evidence>
<dbReference type="RefSeq" id="WP_377304774.1">
    <property type="nucleotide sequence ID" value="NZ_CP180191.1"/>
</dbReference>
<proteinExistence type="predicted"/>
<feature type="transmembrane region" description="Helical" evidence="6">
    <location>
        <begin position="76"/>
        <end position="95"/>
    </location>
</feature>
<comment type="caution">
    <text evidence="7">The sequence shown here is derived from an EMBL/GenBank/DDBJ whole genome shotgun (WGS) entry which is preliminary data.</text>
</comment>
<dbReference type="EMBL" id="JBHRTI010000007">
    <property type="protein sequence ID" value="MFC3148643.1"/>
    <property type="molecule type" value="Genomic_DNA"/>
</dbReference>
<evidence type="ECO:0000256" key="1">
    <source>
        <dbReference type="ARBA" id="ARBA00004651"/>
    </source>
</evidence>
<dbReference type="Proteomes" id="UP001595556">
    <property type="component" value="Unassembled WGS sequence"/>
</dbReference>
<keyword evidence="4 6" id="KW-1133">Transmembrane helix</keyword>
<feature type="transmembrane region" description="Helical" evidence="6">
    <location>
        <begin position="27"/>
        <end position="43"/>
    </location>
</feature>
<protein>
    <submittedName>
        <fullName evidence="7">Branched-chain amino acid ABC transporter permease</fullName>
    </submittedName>
</protein>
<feature type="transmembrane region" description="Helical" evidence="6">
    <location>
        <begin position="182"/>
        <end position="200"/>
    </location>
</feature>
<keyword evidence="5 6" id="KW-0472">Membrane</keyword>
<feature type="transmembrane region" description="Helical" evidence="6">
    <location>
        <begin position="308"/>
        <end position="335"/>
    </location>
</feature>
<dbReference type="Pfam" id="PF02653">
    <property type="entry name" value="BPD_transp_2"/>
    <property type="match status" value="1"/>
</dbReference>
<evidence type="ECO:0000256" key="3">
    <source>
        <dbReference type="ARBA" id="ARBA00022692"/>
    </source>
</evidence>
<name>A0ABV7H7F1_9BURK</name>
<evidence type="ECO:0000256" key="4">
    <source>
        <dbReference type="ARBA" id="ARBA00022989"/>
    </source>
</evidence>
<feature type="transmembrane region" description="Helical" evidence="6">
    <location>
        <begin position="270"/>
        <end position="296"/>
    </location>
</feature>
<sequence length="358" mass="39026">MLYRENGQFKTSYRADQQIFPIAQDRIAILLVIAFAFIGPLALGNEYLFRAILIPFLILSLAAIGLNILVGYCGQISLGTGAFMAVGAYAAYNFMIRVDGMPLVVAMLLGGLAATMVGVFFGIPSLRVKGLYLAVATLAAQYFVDWAFIRIKWFTNDSPSGSVSAGTLNAFGWTVNEPHEKYVFVLLFVVVFALLAKNLVRSAIGREWMAIRDMDVAASVIGIRPVYAKLTAFAVSSFIVGVAGALWAFVHLGSWEPAAFNIQRSFQLLFMIIIGGLGSIMGCFFGAAFIVILPIVLNQALPLLAAPFGIEVSTALVAHVEFMIFGALIVFFLIVEPHGLARLWSIAKEKLRLWPFPH</sequence>
<evidence type="ECO:0000256" key="5">
    <source>
        <dbReference type="ARBA" id="ARBA00023136"/>
    </source>
</evidence>
<comment type="subcellular location">
    <subcellularLocation>
        <location evidence="1">Cell membrane</location>
        <topology evidence="1">Multi-pass membrane protein</topology>
    </subcellularLocation>
</comment>
<dbReference type="CDD" id="cd06581">
    <property type="entry name" value="TM_PBP1_LivM_like"/>
    <property type="match status" value="1"/>
</dbReference>
<dbReference type="InterPro" id="IPR043428">
    <property type="entry name" value="LivM-like"/>
</dbReference>
<evidence type="ECO:0000313" key="8">
    <source>
        <dbReference type="Proteomes" id="UP001595556"/>
    </source>
</evidence>
<feature type="transmembrane region" description="Helical" evidence="6">
    <location>
        <begin position="101"/>
        <end position="123"/>
    </location>
</feature>
<keyword evidence="8" id="KW-1185">Reference proteome</keyword>
<gene>
    <name evidence="7" type="ORF">ACFOEN_13505</name>
</gene>
<accession>A0ABV7H7F1</accession>
<keyword evidence="2" id="KW-1003">Cell membrane</keyword>
<feature type="transmembrane region" description="Helical" evidence="6">
    <location>
        <begin position="130"/>
        <end position="149"/>
    </location>
</feature>
<dbReference type="InterPro" id="IPR001851">
    <property type="entry name" value="ABC_transp_permease"/>
</dbReference>